<dbReference type="Ensembl" id="ENSSRHT00000091594.1">
    <property type="protein sequence ID" value="ENSSRHP00000089182.1"/>
    <property type="gene ID" value="ENSSRHG00000043720.1"/>
</dbReference>
<keyword evidence="3" id="KW-0812">Transmembrane</keyword>
<dbReference type="GO" id="GO:0009247">
    <property type="term" value="P:glycolipid biosynthetic process"/>
    <property type="evidence" value="ECO:0007669"/>
    <property type="project" value="TreeGrafter"/>
</dbReference>
<gene>
    <name evidence="5" type="primary">LOC107729272</name>
</gene>
<accession>A0A673MG14</accession>
<comment type="similarity">
    <text evidence="1">Belongs to the saccharopine dehydrogenase family.</text>
</comment>
<reference evidence="5" key="1">
    <citation type="submission" date="2025-08" db="UniProtKB">
        <authorList>
            <consortium name="Ensembl"/>
        </authorList>
    </citation>
    <scope>IDENTIFICATION</scope>
</reference>
<keyword evidence="3" id="KW-1133">Transmembrane helix</keyword>
<dbReference type="GO" id="GO:0005811">
    <property type="term" value="C:lipid droplet"/>
    <property type="evidence" value="ECO:0007669"/>
    <property type="project" value="TreeGrafter"/>
</dbReference>
<feature type="domain" description="Saccharopine dehydrogenase NADP binding" evidence="4">
    <location>
        <begin position="14"/>
        <end position="152"/>
    </location>
</feature>
<evidence type="ECO:0000259" key="4">
    <source>
        <dbReference type="Pfam" id="PF03435"/>
    </source>
</evidence>
<reference evidence="5" key="2">
    <citation type="submission" date="2025-09" db="UniProtKB">
        <authorList>
            <consortium name="Ensembl"/>
        </authorList>
    </citation>
    <scope>IDENTIFICATION</scope>
</reference>
<evidence type="ECO:0000256" key="2">
    <source>
        <dbReference type="ARBA" id="ARBA00039852"/>
    </source>
</evidence>
<dbReference type="InterPro" id="IPR036291">
    <property type="entry name" value="NAD(P)-bd_dom_sf"/>
</dbReference>
<organism evidence="5 6">
    <name type="scientific">Sinocyclocheilus rhinocerous</name>
    <dbReference type="NCBI Taxonomy" id="307959"/>
    <lineage>
        <taxon>Eukaryota</taxon>
        <taxon>Metazoa</taxon>
        <taxon>Chordata</taxon>
        <taxon>Craniata</taxon>
        <taxon>Vertebrata</taxon>
        <taxon>Euteleostomi</taxon>
        <taxon>Actinopterygii</taxon>
        <taxon>Neopterygii</taxon>
        <taxon>Teleostei</taxon>
        <taxon>Ostariophysi</taxon>
        <taxon>Cypriniformes</taxon>
        <taxon>Cyprinidae</taxon>
        <taxon>Cyprininae</taxon>
        <taxon>Sinocyclocheilus</taxon>
    </lineage>
</organism>
<dbReference type="PANTHER" id="PTHR12286">
    <property type="entry name" value="SACCHAROPINE DEHYDROGENASE-LIKE OXIDOREDUCTASE"/>
    <property type="match status" value="1"/>
</dbReference>
<feature type="transmembrane region" description="Helical" evidence="3">
    <location>
        <begin position="252"/>
        <end position="278"/>
    </location>
</feature>
<evidence type="ECO:0000256" key="3">
    <source>
        <dbReference type="SAM" id="Phobius"/>
    </source>
</evidence>
<proteinExistence type="inferred from homology"/>
<dbReference type="InterPro" id="IPR005097">
    <property type="entry name" value="Sacchrp_dh_NADP-bd"/>
</dbReference>
<dbReference type="Pfam" id="PF03435">
    <property type="entry name" value="Sacchrp_dh_NADP"/>
    <property type="match status" value="1"/>
</dbReference>
<dbReference type="Gene3D" id="3.40.50.720">
    <property type="entry name" value="NAD(P)-binding Rossmann-like Domain"/>
    <property type="match status" value="1"/>
</dbReference>
<dbReference type="InterPro" id="IPR051276">
    <property type="entry name" value="Saccharopine_DH-like_oxidrdct"/>
</dbReference>
<evidence type="ECO:0000256" key="1">
    <source>
        <dbReference type="ARBA" id="ARBA00038048"/>
    </source>
</evidence>
<dbReference type="AlphaFoldDB" id="A0A673MG14"/>
<protein>
    <recommendedName>
        <fullName evidence="2">Saccharopine dehydrogenase-like oxidoreductase</fullName>
    </recommendedName>
</protein>
<evidence type="ECO:0000313" key="6">
    <source>
        <dbReference type="Proteomes" id="UP000472270"/>
    </source>
</evidence>
<keyword evidence="6" id="KW-1185">Reference proteome</keyword>
<dbReference type="FunFam" id="3.40.50.720:FF:000178">
    <property type="entry name" value="Saccharopine dehydrogenase-like oxidoreductase"/>
    <property type="match status" value="1"/>
</dbReference>
<sequence length="402" mass="43421">MAAFSTSSSRPYHIIIFGASGFTGQFVVEEVARTASEGPKGSLKWAVAGRNRAKLEKVVEQAAGTLSKPELKSEVDILVADVSDLDSLAVMCKQAVIVLSCVGPYRFFGDPVVKSCVENGAHCIDISGEPQFLESMQLNYHDQAAGNGVYIVGSCGFDSIPADMGVIYTRDQFKGTLTAVESFLTASAGPEVGVLNRQQQVAEICISSAVFGSMNINELQQYAIPFMGTDPSVVKRTQRYLTEELNESPVQYGAYVGVGGISNIFKLVFAGLMFFFFVKFSFGRNLLIKFPEFFSFGFFSKAGPTRKQREGSSFRFIFLGEGYTEGSDPSEGKPNGKIRTLVKGPEVGYVATPIAMVQAALTMLNESDSLPNTGGVYTPGATFAKTTLIDRLNKHGIQFSVL</sequence>
<dbReference type="GO" id="GO:0005886">
    <property type="term" value="C:plasma membrane"/>
    <property type="evidence" value="ECO:0007669"/>
    <property type="project" value="TreeGrafter"/>
</dbReference>
<dbReference type="SUPFAM" id="SSF51735">
    <property type="entry name" value="NAD(P)-binding Rossmann-fold domains"/>
    <property type="match status" value="1"/>
</dbReference>
<dbReference type="Proteomes" id="UP000472270">
    <property type="component" value="Unassembled WGS sequence"/>
</dbReference>
<keyword evidence="3" id="KW-0472">Membrane</keyword>
<dbReference type="PANTHER" id="PTHR12286:SF5">
    <property type="entry name" value="SACCHAROPINE DEHYDROGENASE-LIKE OXIDOREDUCTASE"/>
    <property type="match status" value="1"/>
</dbReference>
<dbReference type="GO" id="GO:0005739">
    <property type="term" value="C:mitochondrion"/>
    <property type="evidence" value="ECO:0007669"/>
    <property type="project" value="TreeGrafter"/>
</dbReference>
<evidence type="ECO:0000313" key="5">
    <source>
        <dbReference type="Ensembl" id="ENSSRHP00000089182.1"/>
    </source>
</evidence>
<name>A0A673MG14_9TELE</name>